<feature type="domain" description="HepT-like" evidence="1">
    <location>
        <begin position="3"/>
        <end position="111"/>
    </location>
</feature>
<evidence type="ECO:0000313" key="2">
    <source>
        <dbReference type="EMBL" id="MBL0406240.1"/>
    </source>
</evidence>
<gene>
    <name evidence="2" type="ORF">JKG68_19965</name>
</gene>
<keyword evidence="3" id="KW-1185">Reference proteome</keyword>
<dbReference type="Proteomes" id="UP000605848">
    <property type="component" value="Unassembled WGS sequence"/>
</dbReference>
<sequence length="128" mass="13940">MSAVSSGIHNVYNGIEDVLLSVARDVDDAVPTGASAHQDVLDQMAADVAGIRPALLDRGLYEALTELKGFRHLVRHRYGFDLKPDKVIENLKLLQNVFPAFIAAVTDLERTMRDGDDHDSAVSGGPER</sequence>
<proteinExistence type="predicted"/>
<dbReference type="AlphaFoldDB" id="A0A936ZEB2"/>
<dbReference type="InterPro" id="IPR048769">
    <property type="entry name" value="HepT-like_dom"/>
</dbReference>
<evidence type="ECO:0000313" key="3">
    <source>
        <dbReference type="Proteomes" id="UP000605848"/>
    </source>
</evidence>
<dbReference type="EMBL" id="JAEQMY010000037">
    <property type="protein sequence ID" value="MBL0406240.1"/>
    <property type="molecule type" value="Genomic_DNA"/>
</dbReference>
<reference evidence="2" key="1">
    <citation type="submission" date="2021-01" db="EMBL/GenBank/DDBJ databases">
        <title>Microvirga sp.</title>
        <authorList>
            <person name="Kim M.K."/>
        </authorList>
    </citation>
    <scope>NUCLEOTIDE SEQUENCE</scope>
    <source>
        <strain evidence="2">5420S-16</strain>
    </source>
</reference>
<accession>A0A936ZEB2</accession>
<comment type="caution">
    <text evidence="2">The sequence shown here is derived from an EMBL/GenBank/DDBJ whole genome shotgun (WGS) entry which is preliminary data.</text>
</comment>
<protein>
    <recommendedName>
        <fullName evidence="1">HepT-like domain-containing protein</fullName>
    </recommendedName>
</protein>
<evidence type="ECO:0000259" key="1">
    <source>
        <dbReference type="Pfam" id="PF20797"/>
    </source>
</evidence>
<name>A0A936ZEB2_9HYPH</name>
<organism evidence="2 3">
    <name type="scientific">Microvirga aerilata</name>
    <dbReference type="NCBI Taxonomy" id="670292"/>
    <lineage>
        <taxon>Bacteria</taxon>
        <taxon>Pseudomonadati</taxon>
        <taxon>Pseudomonadota</taxon>
        <taxon>Alphaproteobacteria</taxon>
        <taxon>Hyphomicrobiales</taxon>
        <taxon>Methylobacteriaceae</taxon>
        <taxon>Microvirga</taxon>
    </lineage>
</organism>
<dbReference type="Pfam" id="PF20797">
    <property type="entry name" value="HepT-like_2"/>
    <property type="match status" value="1"/>
</dbReference>